<proteinExistence type="predicted"/>
<comment type="caution">
    <text evidence="1">The sequence shown here is derived from an EMBL/GenBank/DDBJ whole genome shotgun (WGS) entry which is preliminary data.</text>
</comment>
<evidence type="ECO:0000313" key="1">
    <source>
        <dbReference type="EMBL" id="KAK2035552.1"/>
    </source>
</evidence>
<dbReference type="EMBL" id="MU842808">
    <property type="protein sequence ID" value="KAK2035552.1"/>
    <property type="molecule type" value="Genomic_DNA"/>
</dbReference>
<dbReference type="Proteomes" id="UP001232148">
    <property type="component" value="Unassembled WGS sequence"/>
</dbReference>
<keyword evidence="2" id="KW-1185">Reference proteome</keyword>
<organism evidence="1 2">
    <name type="scientific">Colletotrichum zoysiae</name>
    <dbReference type="NCBI Taxonomy" id="1216348"/>
    <lineage>
        <taxon>Eukaryota</taxon>
        <taxon>Fungi</taxon>
        <taxon>Dikarya</taxon>
        <taxon>Ascomycota</taxon>
        <taxon>Pezizomycotina</taxon>
        <taxon>Sordariomycetes</taxon>
        <taxon>Hypocreomycetidae</taxon>
        <taxon>Glomerellales</taxon>
        <taxon>Glomerellaceae</taxon>
        <taxon>Colletotrichum</taxon>
        <taxon>Colletotrichum graminicola species complex</taxon>
    </lineage>
</organism>
<evidence type="ECO:0000313" key="2">
    <source>
        <dbReference type="Proteomes" id="UP001232148"/>
    </source>
</evidence>
<accession>A0AAD9HVW1</accession>
<protein>
    <submittedName>
        <fullName evidence="1">Uncharacterized protein</fullName>
    </submittedName>
</protein>
<sequence>MAVIHGMPFVSWSTRSSFIKGNTHDQKNVHNAIKSVQYLRVRTTSLCGGNSHHFWLIKMRLPNTCKHFTTNNS</sequence>
<dbReference type="AlphaFoldDB" id="A0AAD9HVW1"/>
<gene>
    <name evidence="1" type="ORF">LX32DRAFT_688463</name>
</gene>
<reference evidence="1" key="1">
    <citation type="submission" date="2021-06" db="EMBL/GenBank/DDBJ databases">
        <title>Comparative genomics, transcriptomics and evolutionary studies reveal genomic signatures of adaptation to plant cell wall in hemibiotrophic fungi.</title>
        <authorList>
            <consortium name="DOE Joint Genome Institute"/>
            <person name="Baroncelli R."/>
            <person name="Diaz J.F."/>
            <person name="Benocci T."/>
            <person name="Peng M."/>
            <person name="Battaglia E."/>
            <person name="Haridas S."/>
            <person name="Andreopoulos W."/>
            <person name="Labutti K."/>
            <person name="Pangilinan J."/>
            <person name="Floch G.L."/>
            <person name="Makela M.R."/>
            <person name="Henrissat B."/>
            <person name="Grigoriev I.V."/>
            <person name="Crouch J.A."/>
            <person name="De Vries R.P."/>
            <person name="Sukno S.A."/>
            <person name="Thon M.R."/>
        </authorList>
    </citation>
    <scope>NUCLEOTIDE SEQUENCE</scope>
    <source>
        <strain evidence="1">MAFF235873</strain>
    </source>
</reference>
<name>A0AAD9HVW1_9PEZI</name>